<name>A0ABS4TVE3_9PSEU</name>
<evidence type="ECO:0000256" key="5">
    <source>
        <dbReference type="SAM" id="Phobius"/>
    </source>
</evidence>
<organism evidence="7 8">
    <name type="scientific">Kibdelosporangium banguiense</name>
    <dbReference type="NCBI Taxonomy" id="1365924"/>
    <lineage>
        <taxon>Bacteria</taxon>
        <taxon>Bacillati</taxon>
        <taxon>Actinomycetota</taxon>
        <taxon>Actinomycetes</taxon>
        <taxon>Pseudonocardiales</taxon>
        <taxon>Pseudonocardiaceae</taxon>
        <taxon>Kibdelosporangium</taxon>
    </lineage>
</organism>
<dbReference type="RefSeq" id="WP_209645016.1">
    <property type="nucleotide sequence ID" value="NZ_JAGINW010000001.1"/>
</dbReference>
<accession>A0ABS4TVE3</accession>
<keyword evidence="4 5" id="KW-0472">Membrane</keyword>
<feature type="transmembrane region" description="Helical" evidence="5">
    <location>
        <begin position="83"/>
        <end position="106"/>
    </location>
</feature>
<dbReference type="EMBL" id="JAGINW010000001">
    <property type="protein sequence ID" value="MBP2327923.1"/>
    <property type="molecule type" value="Genomic_DNA"/>
</dbReference>
<feature type="domain" description="DUF202" evidence="6">
    <location>
        <begin position="6"/>
        <end position="71"/>
    </location>
</feature>
<keyword evidence="3 5" id="KW-1133">Transmembrane helix</keyword>
<reference evidence="7 8" key="1">
    <citation type="submission" date="2021-03" db="EMBL/GenBank/DDBJ databases">
        <title>Sequencing the genomes of 1000 actinobacteria strains.</title>
        <authorList>
            <person name="Klenk H.-P."/>
        </authorList>
    </citation>
    <scope>NUCLEOTIDE SEQUENCE [LARGE SCALE GENOMIC DNA]</scope>
    <source>
        <strain evidence="7 8">DSM 46670</strain>
    </source>
</reference>
<dbReference type="InterPro" id="IPR003807">
    <property type="entry name" value="DUF202"/>
</dbReference>
<sequence>MSTPFDPGLQPERTLLAWRRTCLALAVASSAVARFTVEAIGVAAVVLGLAGIGLSGWAYLASTARHGQVHRMLTRTGRTPSPAVPMLVLTGAVLVLGLACAVYVLARGPA</sequence>
<dbReference type="Pfam" id="PF02656">
    <property type="entry name" value="DUF202"/>
    <property type="match status" value="1"/>
</dbReference>
<evidence type="ECO:0000256" key="4">
    <source>
        <dbReference type="ARBA" id="ARBA00023136"/>
    </source>
</evidence>
<evidence type="ECO:0000256" key="3">
    <source>
        <dbReference type="ARBA" id="ARBA00022989"/>
    </source>
</evidence>
<proteinExistence type="predicted"/>
<evidence type="ECO:0000313" key="7">
    <source>
        <dbReference type="EMBL" id="MBP2327923.1"/>
    </source>
</evidence>
<protein>
    <submittedName>
        <fullName evidence="7">Membrane protein</fullName>
    </submittedName>
</protein>
<keyword evidence="2 5" id="KW-0812">Transmembrane</keyword>
<evidence type="ECO:0000256" key="1">
    <source>
        <dbReference type="ARBA" id="ARBA00004127"/>
    </source>
</evidence>
<gene>
    <name evidence="7" type="ORF">JOF56_008308</name>
</gene>
<evidence type="ECO:0000259" key="6">
    <source>
        <dbReference type="Pfam" id="PF02656"/>
    </source>
</evidence>
<evidence type="ECO:0000256" key="2">
    <source>
        <dbReference type="ARBA" id="ARBA00022692"/>
    </source>
</evidence>
<comment type="caution">
    <text evidence="7">The sequence shown here is derived from an EMBL/GenBank/DDBJ whole genome shotgun (WGS) entry which is preliminary data.</text>
</comment>
<keyword evidence="8" id="KW-1185">Reference proteome</keyword>
<dbReference type="Proteomes" id="UP001519332">
    <property type="component" value="Unassembled WGS sequence"/>
</dbReference>
<evidence type="ECO:0000313" key="8">
    <source>
        <dbReference type="Proteomes" id="UP001519332"/>
    </source>
</evidence>
<feature type="transmembrane region" description="Helical" evidence="5">
    <location>
        <begin position="39"/>
        <end position="62"/>
    </location>
</feature>
<comment type="subcellular location">
    <subcellularLocation>
        <location evidence="1">Endomembrane system</location>
        <topology evidence="1">Multi-pass membrane protein</topology>
    </subcellularLocation>
</comment>